<dbReference type="GO" id="GO:0008270">
    <property type="term" value="F:zinc ion binding"/>
    <property type="evidence" value="ECO:0007669"/>
    <property type="project" value="UniProtKB-KW"/>
</dbReference>
<name>A0A9N9GRL2_9GLOM</name>
<feature type="non-terminal residue" evidence="3">
    <location>
        <position position="169"/>
    </location>
</feature>
<evidence type="ECO:0000259" key="2">
    <source>
        <dbReference type="PROSITE" id="PS50089"/>
    </source>
</evidence>
<evidence type="ECO:0000313" key="4">
    <source>
        <dbReference type="Proteomes" id="UP000789831"/>
    </source>
</evidence>
<evidence type="ECO:0000256" key="1">
    <source>
        <dbReference type="PROSITE-ProRule" id="PRU00175"/>
    </source>
</evidence>
<sequence length="169" mass="19047">MSANISSLESLALNILQNSFPEKIAEGVNVSELDPCLLCNQELFLYEIKNPITILICDHIYHRDCIENSIKKHSICPRSDCMKEIKTMVESTPESLYVTDPMNISPALFGGNFPIFQDTFQKKCVGEPTSKLFSKKVKKQVSKDYSPTLQRLIKELGTDVPQKPLPTKP</sequence>
<feature type="domain" description="RING-type" evidence="2">
    <location>
        <begin position="36"/>
        <end position="77"/>
    </location>
</feature>
<evidence type="ECO:0000313" key="3">
    <source>
        <dbReference type="EMBL" id="CAG8620535.1"/>
    </source>
</evidence>
<gene>
    <name evidence="3" type="ORF">AGERDE_LOCUS10044</name>
</gene>
<dbReference type="PROSITE" id="PS50089">
    <property type="entry name" value="ZF_RING_2"/>
    <property type="match status" value="1"/>
</dbReference>
<dbReference type="AlphaFoldDB" id="A0A9N9GRL2"/>
<keyword evidence="1" id="KW-0862">Zinc</keyword>
<comment type="caution">
    <text evidence="3">The sequence shown here is derived from an EMBL/GenBank/DDBJ whole genome shotgun (WGS) entry which is preliminary data.</text>
</comment>
<keyword evidence="4" id="KW-1185">Reference proteome</keyword>
<dbReference type="EMBL" id="CAJVPL010002824">
    <property type="protein sequence ID" value="CAG8620535.1"/>
    <property type="molecule type" value="Genomic_DNA"/>
</dbReference>
<reference evidence="3" key="1">
    <citation type="submission" date="2021-06" db="EMBL/GenBank/DDBJ databases">
        <authorList>
            <person name="Kallberg Y."/>
            <person name="Tangrot J."/>
            <person name="Rosling A."/>
        </authorList>
    </citation>
    <scope>NUCLEOTIDE SEQUENCE</scope>
    <source>
        <strain evidence="3">MT106</strain>
    </source>
</reference>
<protein>
    <submittedName>
        <fullName evidence="3">8862_t:CDS:1</fullName>
    </submittedName>
</protein>
<accession>A0A9N9GRL2</accession>
<dbReference type="InterPro" id="IPR013083">
    <property type="entry name" value="Znf_RING/FYVE/PHD"/>
</dbReference>
<dbReference type="Proteomes" id="UP000789831">
    <property type="component" value="Unassembled WGS sequence"/>
</dbReference>
<dbReference type="OrthoDB" id="8062037at2759"/>
<keyword evidence="1" id="KW-0479">Metal-binding</keyword>
<proteinExistence type="predicted"/>
<keyword evidence="1" id="KW-0863">Zinc-finger</keyword>
<dbReference type="Gene3D" id="3.30.40.10">
    <property type="entry name" value="Zinc/RING finger domain, C3HC4 (zinc finger)"/>
    <property type="match status" value="1"/>
</dbReference>
<dbReference type="SUPFAM" id="SSF57850">
    <property type="entry name" value="RING/U-box"/>
    <property type="match status" value="1"/>
</dbReference>
<organism evidence="3 4">
    <name type="scientific">Ambispora gerdemannii</name>
    <dbReference type="NCBI Taxonomy" id="144530"/>
    <lineage>
        <taxon>Eukaryota</taxon>
        <taxon>Fungi</taxon>
        <taxon>Fungi incertae sedis</taxon>
        <taxon>Mucoromycota</taxon>
        <taxon>Glomeromycotina</taxon>
        <taxon>Glomeromycetes</taxon>
        <taxon>Archaeosporales</taxon>
        <taxon>Ambisporaceae</taxon>
        <taxon>Ambispora</taxon>
    </lineage>
</organism>
<dbReference type="InterPro" id="IPR001841">
    <property type="entry name" value="Znf_RING"/>
</dbReference>